<dbReference type="KEGG" id="mmab:HQ865_09665"/>
<accession>A0A7D4QF01</accession>
<dbReference type="Pfam" id="PF13715">
    <property type="entry name" value="CarbopepD_reg_2"/>
    <property type="match status" value="1"/>
</dbReference>
<dbReference type="AlphaFoldDB" id="A0A7D4QF01"/>
<keyword evidence="1" id="KW-0378">Hydrolase</keyword>
<evidence type="ECO:0000313" key="1">
    <source>
        <dbReference type="EMBL" id="QKJ30012.1"/>
    </source>
</evidence>
<sequence>MKTLKQISIPEPCSQNWDEMMASTGGRHCAYCCKTVTDFTVMSNQQIIDTITNSINTCGRVNLWQLESINRELNTPKEAKFSWKRFGLAASLFFAIPVSGAYAQHKTIKHRTVHQSKPAKPIVFKTINGTIVDSADKAPLPGVVICAKGTTFHTVTGPDGKYSINVPEGTDSLMVSFTGYHPQQVSAIVAGNQIIDLELTSSSRANIVGYKSHLKATVTGGAIYTVVTKQRPSFFRRLYEHLIKQPTKKIFG</sequence>
<name>A0A7D4QF01_9SPHI</name>
<protein>
    <submittedName>
        <fullName evidence="1">Carboxypeptidase-like regulatory domain-containing protein</fullName>
    </submittedName>
</protein>
<proteinExistence type="predicted"/>
<keyword evidence="1" id="KW-0645">Protease</keyword>
<keyword evidence="1" id="KW-0121">Carboxypeptidase</keyword>
<organism evidence="1 2">
    <name type="scientific">Mucilaginibacter mali</name>
    <dbReference type="NCBI Taxonomy" id="2740462"/>
    <lineage>
        <taxon>Bacteria</taxon>
        <taxon>Pseudomonadati</taxon>
        <taxon>Bacteroidota</taxon>
        <taxon>Sphingobacteriia</taxon>
        <taxon>Sphingobacteriales</taxon>
        <taxon>Sphingobacteriaceae</taxon>
        <taxon>Mucilaginibacter</taxon>
    </lineage>
</organism>
<dbReference type="RefSeq" id="WP_173414702.1">
    <property type="nucleotide sequence ID" value="NZ_CP054139.1"/>
</dbReference>
<dbReference type="Proteomes" id="UP000505355">
    <property type="component" value="Chromosome"/>
</dbReference>
<keyword evidence="2" id="KW-1185">Reference proteome</keyword>
<dbReference type="Gene3D" id="2.60.40.1120">
    <property type="entry name" value="Carboxypeptidase-like, regulatory domain"/>
    <property type="match status" value="1"/>
</dbReference>
<dbReference type="SUPFAM" id="SSF49464">
    <property type="entry name" value="Carboxypeptidase regulatory domain-like"/>
    <property type="match status" value="1"/>
</dbReference>
<dbReference type="EMBL" id="CP054139">
    <property type="protein sequence ID" value="QKJ30012.1"/>
    <property type="molecule type" value="Genomic_DNA"/>
</dbReference>
<gene>
    <name evidence="1" type="ORF">HQ865_09665</name>
</gene>
<dbReference type="GO" id="GO:0004180">
    <property type="term" value="F:carboxypeptidase activity"/>
    <property type="evidence" value="ECO:0007669"/>
    <property type="project" value="UniProtKB-KW"/>
</dbReference>
<reference evidence="1 2" key="1">
    <citation type="submission" date="2020-05" db="EMBL/GenBank/DDBJ databases">
        <title>Mucilaginibacter mali sp. nov.</title>
        <authorList>
            <person name="Kim H.S."/>
            <person name="Lee K.C."/>
            <person name="Suh M.K."/>
            <person name="Kim J.-S."/>
            <person name="Han K.-I."/>
            <person name="Eom M.K."/>
            <person name="Shin Y.K."/>
            <person name="Lee J.-S."/>
        </authorList>
    </citation>
    <scope>NUCLEOTIDE SEQUENCE [LARGE SCALE GENOMIC DNA]</scope>
    <source>
        <strain evidence="1 2">G2-14</strain>
    </source>
</reference>
<evidence type="ECO:0000313" key="2">
    <source>
        <dbReference type="Proteomes" id="UP000505355"/>
    </source>
</evidence>
<dbReference type="InterPro" id="IPR008969">
    <property type="entry name" value="CarboxyPept-like_regulatory"/>
</dbReference>